<proteinExistence type="predicted"/>
<evidence type="ECO:0000313" key="3">
    <source>
        <dbReference type="EMBL" id="GAD98782.1"/>
    </source>
</evidence>
<dbReference type="HOGENOM" id="CLU_003690_4_2_1"/>
<evidence type="ECO:0000259" key="2">
    <source>
        <dbReference type="Pfam" id="PF17678"/>
    </source>
</evidence>
<dbReference type="Gene3D" id="3.30.2080.10">
    <property type="entry name" value="GH92 mannosidase domain"/>
    <property type="match status" value="1"/>
</dbReference>
<dbReference type="GO" id="GO:0000224">
    <property type="term" value="F:peptide-N4-(N-acetyl-beta-glucosaminyl)asparagine amidase activity"/>
    <property type="evidence" value="ECO:0007669"/>
    <property type="project" value="TreeGrafter"/>
</dbReference>
<dbReference type="Gene3D" id="1.20.1050.60">
    <property type="entry name" value="alpha-1,2-mannosidase"/>
    <property type="match status" value="1"/>
</dbReference>
<dbReference type="Pfam" id="PF07971">
    <property type="entry name" value="Glyco_hydro_92"/>
    <property type="match status" value="1"/>
</dbReference>
<dbReference type="GO" id="GO:0030246">
    <property type="term" value="F:carbohydrate binding"/>
    <property type="evidence" value="ECO:0007669"/>
    <property type="project" value="InterPro"/>
</dbReference>
<dbReference type="AlphaFoldDB" id="V5GCY0"/>
<dbReference type="Pfam" id="PF13489">
    <property type="entry name" value="Methyltransf_23"/>
    <property type="match status" value="1"/>
</dbReference>
<gene>
    <name evidence="3" type="ORF">PVAR5_7483</name>
</gene>
<keyword evidence="3" id="KW-0378">Hydrolase</keyword>
<dbReference type="InterPro" id="IPR050883">
    <property type="entry name" value="PNGase"/>
</dbReference>
<comment type="caution">
    <text evidence="3">The sequence shown here is derived from an EMBL/GenBank/DDBJ whole genome shotgun (WGS) entry which is preliminary data.</text>
</comment>
<dbReference type="GO" id="GO:0005634">
    <property type="term" value="C:nucleus"/>
    <property type="evidence" value="ECO:0007669"/>
    <property type="project" value="TreeGrafter"/>
</dbReference>
<dbReference type="InterPro" id="IPR005887">
    <property type="entry name" value="GH92_a_mannosidase_put"/>
</dbReference>
<dbReference type="CDD" id="cd02440">
    <property type="entry name" value="AdoMet_MTases"/>
    <property type="match status" value="1"/>
</dbReference>
<feature type="domain" description="Glycosyl hydrolase family 92" evidence="1">
    <location>
        <begin position="611"/>
        <end position="1092"/>
    </location>
</feature>
<evidence type="ECO:0000259" key="1">
    <source>
        <dbReference type="Pfam" id="PF07971"/>
    </source>
</evidence>
<reference evidence="4" key="1">
    <citation type="journal article" date="2014" name="Genome Announc.">
        <title>Draft genome sequence of the formaldehyde-resistant fungus Byssochlamys spectabilis No. 5 (anamorph Paecilomyces variotii No. 5) (NBRC109023).</title>
        <authorList>
            <person name="Oka T."/>
            <person name="Ekino K."/>
            <person name="Fukuda K."/>
            <person name="Nomura Y."/>
        </authorList>
    </citation>
    <scope>NUCLEOTIDE SEQUENCE [LARGE SCALE GENOMIC DNA]</scope>
    <source>
        <strain evidence="4">No. 5 / NBRC 109023</strain>
    </source>
</reference>
<keyword evidence="4" id="KW-1185">Reference proteome</keyword>
<dbReference type="InterPro" id="IPR029063">
    <property type="entry name" value="SAM-dependent_MTases_sf"/>
</dbReference>
<dbReference type="GO" id="GO:0006516">
    <property type="term" value="P:glycoprotein catabolic process"/>
    <property type="evidence" value="ECO:0007669"/>
    <property type="project" value="TreeGrafter"/>
</dbReference>
<dbReference type="eggNOG" id="ENOG502QR5Q">
    <property type="taxonomic scope" value="Eukaryota"/>
</dbReference>
<dbReference type="InterPro" id="IPR014718">
    <property type="entry name" value="GH-type_carb-bd"/>
</dbReference>
<protein>
    <submittedName>
        <fullName evidence="3">Glycosyl hydrolase, family 92 protein</fullName>
    </submittedName>
</protein>
<name>V5GCY0_BYSSN</name>
<feature type="domain" description="Glycosyl hydrolase family 92 N-terminal" evidence="2">
    <location>
        <begin position="331"/>
        <end position="605"/>
    </location>
</feature>
<dbReference type="SUPFAM" id="SSF53335">
    <property type="entry name" value="S-adenosyl-L-methionine-dependent methyltransferases"/>
    <property type="match status" value="1"/>
</dbReference>
<dbReference type="NCBIfam" id="TIGR01180">
    <property type="entry name" value="aman2_put"/>
    <property type="match status" value="1"/>
</dbReference>
<dbReference type="FunFam" id="2.70.98.10:FF:000028">
    <property type="entry name" value="Alpha-1,2-mannosidase family protein (AFU_orthologue AFUA_5G10520)"/>
    <property type="match status" value="1"/>
</dbReference>
<dbReference type="Gene3D" id="2.70.98.10">
    <property type="match status" value="1"/>
</dbReference>
<dbReference type="PANTHER" id="PTHR12143">
    <property type="entry name" value="PEPTIDE N-GLYCANASE PNGASE -RELATED"/>
    <property type="match status" value="1"/>
</dbReference>
<evidence type="ECO:0000313" key="4">
    <source>
        <dbReference type="Proteomes" id="UP000018001"/>
    </source>
</evidence>
<dbReference type="Gene3D" id="3.40.50.150">
    <property type="entry name" value="Vaccinia Virus protein VP39"/>
    <property type="match status" value="1"/>
</dbReference>
<sequence>MENLPTRPEVEVDTEITESDSAYGDGISAFSESITSSVLNYRKENNRSYHAFRDGRYMVPNDEEERERLDIMHEQMLTMMDRKLFLAPLETPQSALDLGTGTGIWAVDFADRFPSAEVIICGNSPGPVHSRVTSAAQSSGFTKQCSIPPNLKFLVDDYEDEWLYDHPFDYVHGRYLAYSVKDFPKLVKQAFKNTAPGGWVEFQDWDCNLYSEDGTVEGTSIDKYYKTIISGYTKLGYDPSPGPQFEGWLKDAGYEDIHKTLGTWNLMQAEMGFEACAMALLTRHENWSKEEVDILVSKTKEDARNPRIHGLFHFTFAASGIIAASVDYSQYVNPFIGSEGPVAGQGFGGGDIFVGGALPFGVVKVGVDTTAANWSIAVLNGGWTPDGNVTGISMMHESGTGGAPKYGLISQMPLTSVAPPVNLLDNLTYSQPRVGNDSASVGYFKSKLQSGVTIELSGSRHAGIIQYSFPEGEKHVLVDVSHYLPGSPSDTSPQFYVGGEIEIADDGTSYSGYGTYIGGWNNGAPFTVYFYGEFKDKPSTSQLFTGVNTDPIPRYQNLANGGISEPIYGNVSKAISGPLNDRVGALFTWDDNTKTSQISSRIGISFISVDKARSYIRSEITSWKLNDTVTAAVKEWNQDIFSKIKVPLDQSANTTNLRLLYSSLYFMHLMPSDRSGENPLWESDEPFWDDFYTMWDIFRCTVSFYHLVQPTYYESMIRSLIDMWRYQGFLPDGRSGNWNGLVQGGSDADNVLADAYVKGLRGAINWTDGYAAMKKDAEVIPYNTYDPTDYSASTKEGRGALGDWKELGYVSQDRNTRCISRTVEYSLNDFALSQVAAGEMPGDQQKYLKRSANWQNIWDYNVTSLGYTGFLAPKFSNGKFNTSYDPLLCGGCEWVDYTYEAIPWEYSFVIPHDMETLIGFMGGSATFESRLDLMFKPNMSRQNLGANGAGITTLINIGNEPDFATPYLYNYINKQAKSVQQSRSLANQYFKDAPYGIPGNSDAGAMNSWLLWNILGIYPVVTQPVYLLGSPWFPDLNMTINGNKTLRITAEGLDQGHFVQGVKINGQQWAKNWFEHNDVMVDGGIIEFELGSEMKIWESGEVPPSPGHYTL</sequence>
<accession>V5GCY0</accession>
<dbReference type="PANTHER" id="PTHR12143:SF27">
    <property type="entry name" value="ALPHA-1,2-MANNOSIDASE FAMILY PROTEIN (AFU_ORTHOLOGUE AFUA_5G10520)"/>
    <property type="match status" value="1"/>
</dbReference>
<organism evidence="3 4">
    <name type="scientific">Byssochlamys spectabilis (strain No. 5 / NBRC 109023)</name>
    <name type="common">Paecilomyces variotii</name>
    <dbReference type="NCBI Taxonomy" id="1356009"/>
    <lineage>
        <taxon>Eukaryota</taxon>
        <taxon>Fungi</taxon>
        <taxon>Dikarya</taxon>
        <taxon>Ascomycota</taxon>
        <taxon>Pezizomycotina</taxon>
        <taxon>Eurotiomycetes</taxon>
        <taxon>Eurotiomycetidae</taxon>
        <taxon>Eurotiales</taxon>
        <taxon>Thermoascaceae</taxon>
        <taxon>Paecilomyces</taxon>
    </lineage>
</organism>
<dbReference type="FunFam" id="3.30.2080.10:FF:000001">
    <property type="entry name" value="Alpha-1,2-mannosidase subfamily"/>
    <property type="match status" value="1"/>
</dbReference>
<dbReference type="OrthoDB" id="449263at2759"/>
<dbReference type="Pfam" id="PF17678">
    <property type="entry name" value="Glyco_hydro_92N"/>
    <property type="match status" value="1"/>
</dbReference>
<dbReference type="InParanoid" id="V5GCY0"/>
<dbReference type="Gene3D" id="1.20.1610.10">
    <property type="entry name" value="alpha-1,2-mannosidases domains"/>
    <property type="match status" value="1"/>
</dbReference>
<dbReference type="EMBL" id="BAUL01000260">
    <property type="protein sequence ID" value="GAD98782.1"/>
    <property type="molecule type" value="Genomic_DNA"/>
</dbReference>
<dbReference type="InterPro" id="IPR041371">
    <property type="entry name" value="GH92_N"/>
</dbReference>
<dbReference type="Proteomes" id="UP000018001">
    <property type="component" value="Unassembled WGS sequence"/>
</dbReference>
<dbReference type="InterPro" id="IPR012939">
    <property type="entry name" value="Glyco_hydro_92"/>
</dbReference>
<dbReference type="FunFam" id="1.20.1050.60:FF:000002">
    <property type="entry name" value="Glycosyl hydrolase family 92"/>
    <property type="match status" value="1"/>
</dbReference>
<dbReference type="GO" id="GO:0005829">
    <property type="term" value="C:cytosol"/>
    <property type="evidence" value="ECO:0007669"/>
    <property type="project" value="TreeGrafter"/>
</dbReference>